<reference evidence="5" key="1">
    <citation type="journal article" date="2023" name="Mol. Biol. Evol.">
        <title>Third-Generation Sequencing Reveals the Adaptive Role of the Epigenome in Three Deep-Sea Polychaetes.</title>
        <authorList>
            <person name="Perez M."/>
            <person name="Aroh O."/>
            <person name="Sun Y."/>
            <person name="Lan Y."/>
            <person name="Juniper S.K."/>
            <person name="Young C.R."/>
            <person name="Angers B."/>
            <person name="Qian P.Y."/>
        </authorList>
    </citation>
    <scope>NUCLEOTIDE SEQUENCE</scope>
    <source>
        <strain evidence="5">R07B-5</strain>
    </source>
</reference>
<feature type="compositionally biased region" description="Acidic residues" evidence="2">
    <location>
        <begin position="340"/>
        <end position="363"/>
    </location>
</feature>
<dbReference type="Pfam" id="PF13621">
    <property type="entry name" value="Cupin_8"/>
    <property type="match status" value="1"/>
</dbReference>
<dbReference type="Proteomes" id="UP001209878">
    <property type="component" value="Unassembled WGS sequence"/>
</dbReference>
<dbReference type="PROSITE" id="PS50222">
    <property type="entry name" value="EF_HAND_2"/>
    <property type="match status" value="1"/>
</dbReference>
<proteinExistence type="predicted"/>
<feature type="domain" description="JmjC" evidence="4">
    <location>
        <begin position="70"/>
        <end position="232"/>
    </location>
</feature>
<accession>A0AAD9L2Q4</accession>
<keyword evidence="6" id="KW-1185">Reference proteome</keyword>
<evidence type="ECO:0008006" key="7">
    <source>
        <dbReference type="Google" id="ProtNLM"/>
    </source>
</evidence>
<keyword evidence="1" id="KW-0106">Calcium</keyword>
<name>A0AAD9L2Q4_RIDPI</name>
<dbReference type="EMBL" id="JAODUO010000372">
    <property type="protein sequence ID" value="KAK2181971.1"/>
    <property type="molecule type" value="Genomic_DNA"/>
</dbReference>
<evidence type="ECO:0000256" key="2">
    <source>
        <dbReference type="SAM" id="MobiDB-lite"/>
    </source>
</evidence>
<feature type="region of interest" description="Disordered" evidence="2">
    <location>
        <begin position="340"/>
        <end position="373"/>
    </location>
</feature>
<evidence type="ECO:0000313" key="5">
    <source>
        <dbReference type="EMBL" id="KAK2181971.1"/>
    </source>
</evidence>
<dbReference type="PANTHER" id="PTHR12461:SF18">
    <property type="entry name" value="JMJC DOMAIN-CONTAINING PROTEIN"/>
    <property type="match status" value="1"/>
</dbReference>
<evidence type="ECO:0000313" key="6">
    <source>
        <dbReference type="Proteomes" id="UP001209878"/>
    </source>
</evidence>
<dbReference type="Gene3D" id="2.60.120.650">
    <property type="entry name" value="Cupin"/>
    <property type="match status" value="1"/>
</dbReference>
<protein>
    <recommendedName>
        <fullName evidence="7">JmjC domain-containing protein</fullName>
    </recommendedName>
</protein>
<dbReference type="InterPro" id="IPR002048">
    <property type="entry name" value="EF_hand_dom"/>
</dbReference>
<dbReference type="InterPro" id="IPR011992">
    <property type="entry name" value="EF-hand-dom_pair"/>
</dbReference>
<dbReference type="GO" id="GO:0005509">
    <property type="term" value="F:calcium ion binding"/>
    <property type="evidence" value="ECO:0007669"/>
    <property type="project" value="InterPro"/>
</dbReference>
<comment type="caution">
    <text evidence="5">The sequence shown here is derived from an EMBL/GenBank/DDBJ whole genome shotgun (WGS) entry which is preliminary data.</text>
</comment>
<feature type="domain" description="EF-hand" evidence="3">
    <location>
        <begin position="290"/>
        <end position="325"/>
    </location>
</feature>
<evidence type="ECO:0000259" key="3">
    <source>
        <dbReference type="PROSITE" id="PS50222"/>
    </source>
</evidence>
<dbReference type="SUPFAM" id="SSF47473">
    <property type="entry name" value="EF-hand"/>
    <property type="match status" value="1"/>
</dbReference>
<dbReference type="AlphaFoldDB" id="A0AAD9L2Q4"/>
<dbReference type="PROSITE" id="PS51184">
    <property type="entry name" value="JMJC"/>
    <property type="match status" value="1"/>
</dbReference>
<dbReference type="SMART" id="SM00558">
    <property type="entry name" value="JmjC"/>
    <property type="match status" value="1"/>
</dbReference>
<evidence type="ECO:0000256" key="1">
    <source>
        <dbReference type="ARBA" id="ARBA00022837"/>
    </source>
</evidence>
<evidence type="ECO:0000259" key="4">
    <source>
        <dbReference type="PROSITE" id="PS51184"/>
    </source>
</evidence>
<gene>
    <name evidence="5" type="ORF">NP493_373g02015</name>
</gene>
<sequence>MEQYVLPMKPVAMRGAVTASKAARLWRTDEYFLNLEIGNHVDSIMVETQKKESRQQRMETLGFKEFIRTYNQSGYYMVNAVPPYLRQDVPLPRPLQCDELYENNLVQNVMWISSGGTRSVVHTDAADNINCQYVGMKTYVIIDPEIYGAQVDIDHPEGAYSDVDVDNVDYTQYPGLADVEYYVVNVSAGDCLFLPYKWIHHVRSFGRNIAVNLWFDHFKNKDVDVDKCPSAPKSEMTFEGLHFAGFDRLNEDPEAIKDHMMSLTKHREDISPKKLMELLTGDMESINVLPAKEKLLEIFAKLDTNSDGLLSHTEVKETPSEVWQTVGPMFDKMLTFLEDAQEGEEPPEDNLSEEMEAGDDLLGEDAKGNNMTM</sequence>
<dbReference type="SUPFAM" id="SSF51197">
    <property type="entry name" value="Clavaminate synthase-like"/>
    <property type="match status" value="1"/>
</dbReference>
<dbReference type="PROSITE" id="PS00018">
    <property type="entry name" value="EF_HAND_1"/>
    <property type="match status" value="1"/>
</dbReference>
<dbReference type="PANTHER" id="PTHR12461">
    <property type="entry name" value="HYPOXIA-INDUCIBLE FACTOR 1 ALPHA INHIBITOR-RELATED"/>
    <property type="match status" value="1"/>
</dbReference>
<dbReference type="InterPro" id="IPR018247">
    <property type="entry name" value="EF_Hand_1_Ca_BS"/>
</dbReference>
<organism evidence="5 6">
    <name type="scientific">Ridgeia piscesae</name>
    <name type="common">Tubeworm</name>
    <dbReference type="NCBI Taxonomy" id="27915"/>
    <lineage>
        <taxon>Eukaryota</taxon>
        <taxon>Metazoa</taxon>
        <taxon>Spiralia</taxon>
        <taxon>Lophotrochozoa</taxon>
        <taxon>Annelida</taxon>
        <taxon>Polychaeta</taxon>
        <taxon>Sedentaria</taxon>
        <taxon>Canalipalpata</taxon>
        <taxon>Sabellida</taxon>
        <taxon>Siboglinidae</taxon>
        <taxon>Ridgeia</taxon>
    </lineage>
</organism>
<dbReference type="InterPro" id="IPR003347">
    <property type="entry name" value="JmjC_dom"/>
</dbReference>
<dbReference type="InterPro" id="IPR041667">
    <property type="entry name" value="Cupin_8"/>
</dbReference>